<sequence length="87" mass="10230">MKYVNANTVLPSALVEELQKYIQAEYLYVPAKNEQRRAWGELSGYRAEICKRNERIVSEFRDGETVASLAERYHLSVYAIRKIIYQK</sequence>
<dbReference type="EMBL" id="BHEO01000008">
    <property type="protein sequence ID" value="GBU05835.1"/>
    <property type="molecule type" value="Genomic_DNA"/>
</dbReference>
<dbReference type="AlphaFoldDB" id="A0A4R3JR18"/>
<evidence type="ECO:0000259" key="1">
    <source>
        <dbReference type="Pfam" id="PF08765"/>
    </source>
</evidence>
<gene>
    <name evidence="3" type="ORF">EDD74_11344</name>
    <name evidence="2" type="ORF">FAEUMB_23760</name>
</gene>
<dbReference type="InterPro" id="IPR014875">
    <property type="entry name" value="Mor_transcription_activator"/>
</dbReference>
<organism evidence="3 4">
    <name type="scientific">Faecalimonas umbilicata</name>
    <dbReference type="NCBI Taxonomy" id="1912855"/>
    <lineage>
        <taxon>Bacteria</taxon>
        <taxon>Bacillati</taxon>
        <taxon>Bacillota</taxon>
        <taxon>Clostridia</taxon>
        <taxon>Lachnospirales</taxon>
        <taxon>Lachnospiraceae</taxon>
        <taxon>Faecalimonas</taxon>
    </lineage>
</organism>
<dbReference type="PANTHER" id="PTHR37812">
    <property type="entry name" value="MU-LIKE PROPHAGE FLUMU PROTEIN C"/>
    <property type="match status" value="1"/>
</dbReference>
<dbReference type="InterPro" id="IPR052411">
    <property type="entry name" value="c-mor_Regulatory_Protein"/>
</dbReference>
<name>A0A4R3JR18_9FIRM</name>
<dbReference type="Gene3D" id="1.10.10.60">
    <property type="entry name" value="Homeodomain-like"/>
    <property type="match status" value="1"/>
</dbReference>
<dbReference type="InterPro" id="IPR049739">
    <property type="entry name" value="YraL-like"/>
</dbReference>
<proteinExistence type="predicted"/>
<dbReference type="RefSeq" id="WP_116442044.1">
    <property type="nucleotide sequence ID" value="NZ_BHEO01000008.1"/>
</dbReference>
<dbReference type="Pfam" id="PF08765">
    <property type="entry name" value="Mor"/>
    <property type="match status" value="1"/>
</dbReference>
<dbReference type="PANTHER" id="PTHR37812:SF1">
    <property type="entry name" value="MU-LIKE PROPHAGE FLUMU PROTEIN C"/>
    <property type="match status" value="1"/>
</dbReference>
<dbReference type="NCBIfam" id="NF040785">
    <property type="entry name" value="CD3324_fam"/>
    <property type="match status" value="1"/>
</dbReference>
<reference evidence="3 4" key="2">
    <citation type="submission" date="2019-03" db="EMBL/GenBank/DDBJ databases">
        <title>Genomic Encyclopedia of Type Strains, Phase IV (KMG-IV): sequencing the most valuable type-strain genomes for metagenomic binning, comparative biology and taxonomic classification.</title>
        <authorList>
            <person name="Goeker M."/>
        </authorList>
    </citation>
    <scope>NUCLEOTIDE SEQUENCE [LARGE SCALE GENOMIC DNA]</scope>
    <source>
        <strain evidence="3 4">DSM 103426</strain>
    </source>
</reference>
<evidence type="ECO:0000313" key="2">
    <source>
        <dbReference type="EMBL" id="GBU05835.1"/>
    </source>
</evidence>
<dbReference type="Proteomes" id="UP000702954">
    <property type="component" value="Unassembled WGS sequence"/>
</dbReference>
<dbReference type="EMBL" id="SLZV01000013">
    <property type="protein sequence ID" value="TCS67907.1"/>
    <property type="molecule type" value="Genomic_DNA"/>
</dbReference>
<dbReference type="InterPro" id="IPR009057">
    <property type="entry name" value="Homeodomain-like_sf"/>
</dbReference>
<dbReference type="Proteomes" id="UP000294613">
    <property type="component" value="Unassembled WGS sequence"/>
</dbReference>
<comment type="caution">
    <text evidence="3">The sequence shown here is derived from an EMBL/GenBank/DDBJ whole genome shotgun (WGS) entry which is preliminary data.</text>
</comment>
<feature type="domain" description="Mor transcription activator" evidence="1">
    <location>
        <begin position="44"/>
        <end position="85"/>
    </location>
</feature>
<evidence type="ECO:0000313" key="5">
    <source>
        <dbReference type="Proteomes" id="UP000702954"/>
    </source>
</evidence>
<dbReference type="SUPFAM" id="SSF46689">
    <property type="entry name" value="Homeodomain-like"/>
    <property type="match status" value="1"/>
</dbReference>
<accession>A0A4R3JR18</accession>
<evidence type="ECO:0000313" key="4">
    <source>
        <dbReference type="Proteomes" id="UP000294613"/>
    </source>
</evidence>
<keyword evidence="5" id="KW-1185">Reference proteome</keyword>
<evidence type="ECO:0000313" key="3">
    <source>
        <dbReference type="EMBL" id="TCS67907.1"/>
    </source>
</evidence>
<protein>
    <submittedName>
        <fullName evidence="3">Mor transcription activator family protein</fullName>
    </submittedName>
</protein>
<reference evidence="2 5" key="1">
    <citation type="journal article" date="2018" name="Int. J. Syst. Evol. Microbiol.">
        <title>Draft Genome Sequence of Faecalimonas umbilicata JCM 30896T, an Acetate-Producing Bacterium Isolated from Human Feces.</title>
        <authorList>
            <person name="Sakamoto M."/>
            <person name="Ikeyama N."/>
            <person name="Yuki M."/>
            <person name="Ohkuma M."/>
        </authorList>
    </citation>
    <scope>NUCLEOTIDE SEQUENCE [LARGE SCALE GENOMIC DNA]</scope>
    <source>
        <strain evidence="2 5">EGH7</strain>
    </source>
</reference>